<evidence type="ECO:0000313" key="7">
    <source>
        <dbReference type="EMBL" id="AHW63316.1"/>
    </source>
</evidence>
<dbReference type="KEGG" id="cgy:CGLY_04340"/>
<keyword evidence="4" id="KW-0788">Thiol protease</keyword>
<dbReference type="RefSeq" id="WP_038546610.1">
    <property type="nucleotide sequence ID" value="NZ_CP006842.1"/>
</dbReference>
<dbReference type="Pfam" id="PF00877">
    <property type="entry name" value="NLPC_P60"/>
    <property type="match status" value="1"/>
</dbReference>
<protein>
    <recommendedName>
        <fullName evidence="6">NlpC/P60 domain-containing protein</fullName>
    </recommendedName>
</protein>
<keyword evidence="3" id="KW-0378">Hydrolase</keyword>
<evidence type="ECO:0000256" key="5">
    <source>
        <dbReference type="SAM" id="MobiDB-lite"/>
    </source>
</evidence>
<comment type="similarity">
    <text evidence="1">Belongs to the peptidase C40 family.</text>
</comment>
<evidence type="ECO:0000313" key="8">
    <source>
        <dbReference type="Proteomes" id="UP000023703"/>
    </source>
</evidence>
<dbReference type="InterPro" id="IPR051794">
    <property type="entry name" value="PG_Endopeptidase_C40"/>
</dbReference>
<dbReference type="PROSITE" id="PS51935">
    <property type="entry name" value="NLPC_P60"/>
    <property type="match status" value="1"/>
</dbReference>
<dbReference type="PANTHER" id="PTHR47359:SF3">
    <property type="entry name" value="NLP_P60 DOMAIN-CONTAINING PROTEIN-RELATED"/>
    <property type="match status" value="1"/>
</dbReference>
<proteinExistence type="inferred from homology"/>
<dbReference type="OrthoDB" id="5177647at2"/>
<organism evidence="7 8">
    <name type="scientific">Corynebacterium glyciniphilum AJ 3170</name>
    <dbReference type="NCBI Taxonomy" id="1404245"/>
    <lineage>
        <taxon>Bacteria</taxon>
        <taxon>Bacillati</taxon>
        <taxon>Actinomycetota</taxon>
        <taxon>Actinomycetes</taxon>
        <taxon>Mycobacteriales</taxon>
        <taxon>Corynebacteriaceae</taxon>
        <taxon>Corynebacterium</taxon>
    </lineage>
</organism>
<dbReference type="InterPro" id="IPR038765">
    <property type="entry name" value="Papain-like_cys_pep_sf"/>
</dbReference>
<reference evidence="7 8" key="1">
    <citation type="journal article" date="2015" name="Int. J. Syst. Evol. Microbiol.">
        <title>Revisiting Corynebacterium glyciniphilum (ex Kubota et al., 1972) sp. nov., nom. rev., isolated from putrefied banana.</title>
        <authorList>
            <person name="Al-Dilaimi A."/>
            <person name="Bednarz H."/>
            <person name="Lomker A."/>
            <person name="Niehaus K."/>
            <person name="Kalinowski J."/>
            <person name="Ruckert C."/>
        </authorList>
    </citation>
    <scope>NUCLEOTIDE SEQUENCE [LARGE SCALE GENOMIC DNA]</scope>
    <source>
        <strain evidence="7">AJ 3170</strain>
    </source>
</reference>
<name>X5E9K7_9CORY</name>
<evidence type="ECO:0000256" key="2">
    <source>
        <dbReference type="ARBA" id="ARBA00022670"/>
    </source>
</evidence>
<evidence type="ECO:0000259" key="6">
    <source>
        <dbReference type="PROSITE" id="PS51935"/>
    </source>
</evidence>
<accession>X5E9K7</accession>
<feature type="compositionally biased region" description="Low complexity" evidence="5">
    <location>
        <begin position="184"/>
        <end position="201"/>
    </location>
</feature>
<evidence type="ECO:0000256" key="3">
    <source>
        <dbReference type="ARBA" id="ARBA00022801"/>
    </source>
</evidence>
<dbReference type="GO" id="GO:0008234">
    <property type="term" value="F:cysteine-type peptidase activity"/>
    <property type="evidence" value="ECO:0007669"/>
    <property type="project" value="UniProtKB-KW"/>
</dbReference>
<dbReference type="PANTHER" id="PTHR47359">
    <property type="entry name" value="PEPTIDOGLYCAN DL-ENDOPEPTIDASE CWLO"/>
    <property type="match status" value="1"/>
</dbReference>
<dbReference type="Gene3D" id="3.90.1720.10">
    <property type="entry name" value="endopeptidase domain like (from Nostoc punctiforme)"/>
    <property type="match status" value="1"/>
</dbReference>
<keyword evidence="2" id="KW-0645">Protease</keyword>
<dbReference type="EMBL" id="CP006842">
    <property type="protein sequence ID" value="AHW63316.1"/>
    <property type="molecule type" value="Genomic_DNA"/>
</dbReference>
<feature type="compositionally biased region" description="Pro residues" evidence="5">
    <location>
        <begin position="171"/>
        <end position="183"/>
    </location>
</feature>
<dbReference type="eggNOG" id="COG0791">
    <property type="taxonomic scope" value="Bacteria"/>
</dbReference>
<feature type="domain" description="NlpC/P60" evidence="6">
    <location>
        <begin position="224"/>
        <end position="338"/>
    </location>
</feature>
<evidence type="ECO:0000256" key="1">
    <source>
        <dbReference type="ARBA" id="ARBA00007074"/>
    </source>
</evidence>
<dbReference type="AlphaFoldDB" id="X5E9K7"/>
<dbReference type="STRING" id="1404245.CGLY_04340"/>
<gene>
    <name evidence="7" type="ORF">CGLY_04340</name>
</gene>
<dbReference type="SUPFAM" id="SSF54001">
    <property type="entry name" value="Cysteine proteinases"/>
    <property type="match status" value="1"/>
</dbReference>
<dbReference type="Proteomes" id="UP000023703">
    <property type="component" value="Chromosome"/>
</dbReference>
<dbReference type="InterPro" id="IPR000064">
    <property type="entry name" value="NLP_P60_dom"/>
</dbReference>
<feature type="region of interest" description="Disordered" evidence="5">
    <location>
        <begin position="167"/>
        <end position="222"/>
    </location>
</feature>
<dbReference type="HOGENOM" id="CLU_060749_0_0_11"/>
<keyword evidence="8" id="KW-1185">Reference proteome</keyword>
<sequence length="338" mass="33511">MTDLLALVEPIRRLAPSTAVPGLHPLSPLTDAGTGPPADLVADLTRHIPSDVDAVLRGAAGTAVVQRLTAAGVDTVELLEVSAEVDAVAHDGAAAVDRATVDILEIAEQCLQQIIGTVVTAPLSPATPAAALQIACTHLARAQARLTALGTELETLISRVAAAEAGLPDAPAAPTPPPTPAGPAGPSGLSGLSGLSGPGPSQTAPPATGTVEPVGDVAVPGAPTPQAAAAVEAATSALGTPYVWGGTSPSTGVDCSGLTQWAYGQAGVDLPRTADQQAVGAQVSADQLAPGDLVVWDGHVAMVTGDGQMIEAGDPVQINPVRTENIGMGFLGFYRPTA</sequence>
<dbReference type="GO" id="GO:0006508">
    <property type="term" value="P:proteolysis"/>
    <property type="evidence" value="ECO:0007669"/>
    <property type="project" value="UniProtKB-KW"/>
</dbReference>
<evidence type="ECO:0000256" key="4">
    <source>
        <dbReference type="ARBA" id="ARBA00022807"/>
    </source>
</evidence>